<dbReference type="EMBL" id="CP059084">
    <property type="protein sequence ID" value="QTC45214.1"/>
    <property type="molecule type" value="Genomic_DNA"/>
</dbReference>
<dbReference type="Pfam" id="PF09600">
    <property type="entry name" value="Cyd_oper_YbgE"/>
    <property type="match status" value="1"/>
</dbReference>
<dbReference type="RefSeq" id="WP_014606292.1">
    <property type="nucleotide sequence ID" value="NZ_AP019753.1"/>
</dbReference>
<accession>A0A8A4K005</accession>
<evidence type="ECO:0000313" key="1">
    <source>
        <dbReference type="EMBL" id="QTC45214.1"/>
    </source>
</evidence>
<dbReference type="InterPro" id="IPR011846">
    <property type="entry name" value="Cyd_oper_YbgE"/>
</dbReference>
<protein>
    <submittedName>
        <fullName evidence="1">Cyd operon protein YbgE</fullName>
    </submittedName>
</protein>
<gene>
    <name evidence="1" type="primary">ybgE</name>
    <name evidence="1" type="ORF">H0Z12_16045</name>
</gene>
<dbReference type="Proteomes" id="UP000663901">
    <property type="component" value="Chromosome"/>
</dbReference>
<dbReference type="AlphaFoldDB" id="A0A8A4K005"/>
<organism evidence="1 2">
    <name type="scientific">Pantoea ananas</name>
    <name type="common">Erwinia uredovora</name>
    <dbReference type="NCBI Taxonomy" id="553"/>
    <lineage>
        <taxon>Bacteria</taxon>
        <taxon>Pseudomonadati</taxon>
        <taxon>Pseudomonadota</taxon>
        <taxon>Gammaproteobacteria</taxon>
        <taxon>Enterobacterales</taxon>
        <taxon>Erwiniaceae</taxon>
        <taxon>Pantoea</taxon>
    </lineage>
</organism>
<reference evidence="1" key="1">
    <citation type="submission" date="2020-07" db="EMBL/GenBank/DDBJ databases">
        <title>Genome Sequences for Panteoa spp. that cause Center Rot in Onions.</title>
        <authorList>
            <person name="Asselin J.A."/>
            <person name="Helmann T."/>
            <person name="Beer S."/>
            <person name="Stodghill P."/>
        </authorList>
    </citation>
    <scope>NUCLEOTIDE SEQUENCE</scope>
    <source>
        <strain evidence="1">OC5a</strain>
    </source>
</reference>
<sequence>MSGWLQTTCRLMDKGPFRALSLVLALWLAGCLLWNPARYASGAGGILLWQGVLLIWAVCTGVIYGVGFRPRRLRWRALFTPLPALVILLWGVSRFYL</sequence>
<name>A0A8A4K005_PANAN</name>
<dbReference type="NCBIfam" id="TIGR02112">
    <property type="entry name" value="cyd_oper_ybgE"/>
    <property type="match status" value="1"/>
</dbReference>
<dbReference type="NCBIfam" id="NF007881">
    <property type="entry name" value="PRK10588.1"/>
    <property type="match status" value="1"/>
</dbReference>
<evidence type="ECO:0000313" key="2">
    <source>
        <dbReference type="Proteomes" id="UP000663901"/>
    </source>
</evidence>
<dbReference type="GeneID" id="57269031"/>
<proteinExistence type="predicted"/>